<evidence type="ECO:0000256" key="8">
    <source>
        <dbReference type="ARBA" id="ARBA00022989"/>
    </source>
</evidence>
<dbReference type="EMBL" id="UYSL01022858">
    <property type="protein sequence ID" value="VDL81254.1"/>
    <property type="molecule type" value="Genomic_DNA"/>
</dbReference>
<dbReference type="InterPro" id="IPR039527">
    <property type="entry name" value="PIGG/GPI7"/>
</dbReference>
<comment type="pathway">
    <text evidence="2">Glycolipid biosynthesis; glycosylphosphatidylinositol-anchor biosynthesis.</text>
</comment>
<dbReference type="PANTHER" id="PTHR23072">
    <property type="entry name" value="PHOSPHATIDYLINOSITOL GLYCAN-RELATED"/>
    <property type="match status" value="1"/>
</dbReference>
<dbReference type="PANTHER" id="PTHR23072:SF0">
    <property type="entry name" value="GPI ETHANOLAMINE PHOSPHATE TRANSFERASE 2"/>
    <property type="match status" value="1"/>
</dbReference>
<feature type="transmembrane region" description="Helical" evidence="10">
    <location>
        <begin position="664"/>
        <end position="688"/>
    </location>
</feature>
<evidence type="ECO:0000313" key="11">
    <source>
        <dbReference type="EMBL" id="VDL81254.1"/>
    </source>
</evidence>
<organism evidence="13">
    <name type="scientific">Nippostrongylus brasiliensis</name>
    <name type="common">Rat hookworm</name>
    <dbReference type="NCBI Taxonomy" id="27835"/>
    <lineage>
        <taxon>Eukaryota</taxon>
        <taxon>Metazoa</taxon>
        <taxon>Ecdysozoa</taxon>
        <taxon>Nematoda</taxon>
        <taxon>Chromadorea</taxon>
        <taxon>Rhabditida</taxon>
        <taxon>Rhabditina</taxon>
        <taxon>Rhabditomorpha</taxon>
        <taxon>Strongyloidea</taxon>
        <taxon>Heligmosomidae</taxon>
        <taxon>Nippostrongylus</taxon>
    </lineage>
</organism>
<comment type="subcellular location">
    <subcellularLocation>
        <location evidence="1">Endoplasmic reticulum membrane</location>
        <topology evidence="1">Multi-pass membrane protein</topology>
    </subcellularLocation>
</comment>
<evidence type="ECO:0000256" key="5">
    <source>
        <dbReference type="ARBA" id="ARBA00022679"/>
    </source>
</evidence>
<evidence type="ECO:0000313" key="12">
    <source>
        <dbReference type="Proteomes" id="UP000271162"/>
    </source>
</evidence>
<keyword evidence="6 10" id="KW-0812">Transmembrane</keyword>
<feature type="transmembrane region" description="Helical" evidence="10">
    <location>
        <begin position="575"/>
        <end position="604"/>
    </location>
</feature>
<dbReference type="InterPro" id="IPR037674">
    <property type="entry name" value="PIG-G_N"/>
</dbReference>
<feature type="transmembrane region" description="Helical" evidence="10">
    <location>
        <begin position="554"/>
        <end position="569"/>
    </location>
</feature>
<keyword evidence="7" id="KW-0256">Endoplasmic reticulum</keyword>
<keyword evidence="8 10" id="KW-1133">Transmembrane helix</keyword>
<sequence length="689" mass="76873">MQELKCKTSMYREPLSIMQTGRRRVTITKEEERKKKRENSNNNGFNSRRIAGNLQRRSIERGPFLGLALPGGLVEMTSFRVAPVSDRAAFAVSLVCLLSAVLFISQGFSMRSSLAPTPAPLSSPTFDECFPDEFADHLVDDDLRVVLMVIDAWRLSFLTYDDSPMTFLRNSIQSGRAVAFAAAAQTPTVTMPRIQAVTSGVVPSLTSLLMNFFASEHTDDNWVNAAADEGRRIAFFGDDTWLRLFPNAFTQSDGVSSFFVSDYTEVDNNVTRHLDSVLHSDQWDVLILHYLGLDHIGHSLGGQSPQLRVKLMEMDDIARRIFQELSSHSPVLLAVIADHGMTAAGSHGGGTEAEIRVPIVLLHSKAEVIRGENISALHSAEQVDLATTLPFFVRSKIPRGSVGWSLIPQLANYWKLNSTTVFNAARQASSHLSVLTGRDSFRLDDVAESDRCQAARAFVGDVRHGLTVEEARKAQRELLKAQEQAFSTLLTKCVVDLLPPPIVPEFRFNNVLDNFTTDLILPELAKRVPVISTVLCVVYLLFRFRPVHRRQKCFSMYFLAVVVCYRAYLGDECGWTIYLIVGTTLLTSLRSISIAALLYLSYLVRPETLPLLAIAFEMGLLTRRARFSPLFFAFLCQTMFFYTGQSSNISSIDVAVGYKCLSSYNAALVGFQMLLNFYALPLSFMFGYM</sequence>
<dbReference type="OMA" id="HTRRRWS"/>
<protein>
    <submittedName>
        <fullName evidence="13">GPI ethanolamine phosphate transferase 2</fullName>
    </submittedName>
</protein>
<evidence type="ECO:0000256" key="3">
    <source>
        <dbReference type="ARBA" id="ARBA00005315"/>
    </source>
</evidence>
<dbReference type="GO" id="GO:0005789">
    <property type="term" value="C:endoplasmic reticulum membrane"/>
    <property type="evidence" value="ECO:0007669"/>
    <property type="project" value="UniProtKB-SubCell"/>
</dbReference>
<comment type="similarity">
    <text evidence="3">Belongs to the PIGG/PIGN/PIGO family. PIGG subfamily.</text>
</comment>
<dbReference type="AlphaFoldDB" id="A0A0N4YKL7"/>
<name>A0A0N4YKL7_NIPBR</name>
<evidence type="ECO:0000256" key="9">
    <source>
        <dbReference type="ARBA" id="ARBA00023136"/>
    </source>
</evidence>
<keyword evidence="12" id="KW-1185">Reference proteome</keyword>
<evidence type="ECO:0000256" key="1">
    <source>
        <dbReference type="ARBA" id="ARBA00004477"/>
    </source>
</evidence>
<dbReference type="Gene3D" id="3.40.720.10">
    <property type="entry name" value="Alkaline Phosphatase, subunit A"/>
    <property type="match status" value="1"/>
</dbReference>
<evidence type="ECO:0000256" key="10">
    <source>
        <dbReference type="SAM" id="Phobius"/>
    </source>
</evidence>
<feature type="transmembrane region" description="Helical" evidence="10">
    <location>
        <begin position="88"/>
        <end position="108"/>
    </location>
</feature>
<accession>A0A0N4YKL7</accession>
<evidence type="ECO:0000256" key="2">
    <source>
        <dbReference type="ARBA" id="ARBA00004687"/>
    </source>
</evidence>
<dbReference type="InterPro" id="IPR017850">
    <property type="entry name" value="Alkaline_phosphatase_core_sf"/>
</dbReference>
<evidence type="ECO:0000256" key="7">
    <source>
        <dbReference type="ARBA" id="ARBA00022824"/>
    </source>
</evidence>
<dbReference type="WBParaSite" id="NBR_0001759601-mRNA-1">
    <property type="protein sequence ID" value="NBR_0001759601-mRNA-1"/>
    <property type="gene ID" value="NBR_0001759601"/>
</dbReference>
<dbReference type="Pfam" id="PF01663">
    <property type="entry name" value="Phosphodiest"/>
    <property type="match status" value="1"/>
</dbReference>
<evidence type="ECO:0000313" key="13">
    <source>
        <dbReference type="WBParaSite" id="NBR_0001759601-mRNA-1"/>
    </source>
</evidence>
<feature type="transmembrane region" description="Helical" evidence="10">
    <location>
        <begin position="625"/>
        <end position="644"/>
    </location>
</feature>
<feature type="transmembrane region" description="Helical" evidence="10">
    <location>
        <begin position="524"/>
        <end position="542"/>
    </location>
</feature>
<keyword evidence="9 10" id="KW-0472">Membrane</keyword>
<proteinExistence type="inferred from homology"/>
<reference evidence="11 12" key="2">
    <citation type="submission" date="2018-11" db="EMBL/GenBank/DDBJ databases">
        <authorList>
            <consortium name="Pathogen Informatics"/>
        </authorList>
    </citation>
    <scope>NUCLEOTIDE SEQUENCE [LARGE SCALE GENOMIC DNA]</scope>
</reference>
<dbReference type="SUPFAM" id="SSF53649">
    <property type="entry name" value="Alkaline phosphatase-like"/>
    <property type="match status" value="1"/>
</dbReference>
<dbReference type="InterPro" id="IPR002591">
    <property type="entry name" value="Phosphodiest/P_Trfase"/>
</dbReference>
<reference evidence="13" key="1">
    <citation type="submission" date="2017-02" db="UniProtKB">
        <authorList>
            <consortium name="WormBaseParasite"/>
        </authorList>
    </citation>
    <scope>IDENTIFICATION</scope>
</reference>
<dbReference type="UniPathway" id="UPA00196"/>
<dbReference type="CDD" id="cd16024">
    <property type="entry name" value="GPI_EPT_2"/>
    <property type="match status" value="1"/>
</dbReference>
<keyword evidence="4" id="KW-0337">GPI-anchor biosynthesis</keyword>
<dbReference type="GO" id="GO:0051267">
    <property type="term" value="F:CP2 mannose-ethanolamine phosphotransferase activity"/>
    <property type="evidence" value="ECO:0007669"/>
    <property type="project" value="TreeGrafter"/>
</dbReference>
<dbReference type="GO" id="GO:0006506">
    <property type="term" value="P:GPI anchor biosynthetic process"/>
    <property type="evidence" value="ECO:0007669"/>
    <property type="project" value="UniProtKB-UniPathway"/>
</dbReference>
<dbReference type="STRING" id="27835.A0A0N4YKL7"/>
<evidence type="ECO:0000256" key="6">
    <source>
        <dbReference type="ARBA" id="ARBA00022692"/>
    </source>
</evidence>
<keyword evidence="5" id="KW-0808">Transferase</keyword>
<dbReference type="Proteomes" id="UP000271162">
    <property type="component" value="Unassembled WGS sequence"/>
</dbReference>
<gene>
    <name evidence="11" type="ORF">NBR_LOCUS17597</name>
</gene>
<evidence type="ECO:0000256" key="4">
    <source>
        <dbReference type="ARBA" id="ARBA00022502"/>
    </source>
</evidence>